<accession>A0A193LFC7</accession>
<protein>
    <recommendedName>
        <fullName evidence="4">Lipoprotein</fullName>
    </recommendedName>
</protein>
<dbReference type="Proteomes" id="UP000092695">
    <property type="component" value="Chromosome"/>
</dbReference>
<dbReference type="AlphaFoldDB" id="A0A193LFC7"/>
<keyword evidence="3" id="KW-1185">Reference proteome</keyword>
<feature type="signal peptide" evidence="1">
    <location>
        <begin position="1"/>
        <end position="22"/>
    </location>
</feature>
<evidence type="ECO:0000256" key="1">
    <source>
        <dbReference type="SAM" id="SignalP"/>
    </source>
</evidence>
<evidence type="ECO:0000313" key="3">
    <source>
        <dbReference type="Proteomes" id="UP000092695"/>
    </source>
</evidence>
<feature type="chain" id="PRO_5008260183" description="Lipoprotein" evidence="1">
    <location>
        <begin position="23"/>
        <end position="142"/>
    </location>
</feature>
<proteinExistence type="predicted"/>
<reference evidence="2 3" key="1">
    <citation type="submission" date="2016-06" db="EMBL/GenBank/DDBJ databases">
        <title>Complete genome sequence of a deep-branching marine Gamma Proteobacterium Woeseia oceani type strain XK5.</title>
        <authorList>
            <person name="Mu D."/>
            <person name="Du Z."/>
        </authorList>
    </citation>
    <scope>NUCLEOTIDE SEQUENCE [LARGE SCALE GENOMIC DNA]</scope>
    <source>
        <strain evidence="2 3">XK5</strain>
    </source>
</reference>
<dbReference type="RefSeq" id="WP_068615231.1">
    <property type="nucleotide sequence ID" value="NZ_CP016268.1"/>
</dbReference>
<dbReference type="KEGG" id="woc:BA177_08090"/>
<sequence length="142" mass="15323">MSSQILLTLIAVLLAGCNGATAVNSEVAATTSTANTPAVLELRFDETQHYQGLRLHLLKIEDSRCPTGLTCVWAGQMLAVISVARGTDDAIEVSLRTRVGSEPELSTALGYEFSLLSLEPHPKNNVTISRSEQSLRLMINKL</sequence>
<gene>
    <name evidence="2" type="ORF">BA177_08090</name>
</gene>
<dbReference type="OrthoDB" id="163809at2"/>
<dbReference type="EMBL" id="CP016268">
    <property type="protein sequence ID" value="ANO51168.1"/>
    <property type="molecule type" value="Genomic_DNA"/>
</dbReference>
<evidence type="ECO:0008006" key="4">
    <source>
        <dbReference type="Google" id="ProtNLM"/>
    </source>
</evidence>
<dbReference type="STRING" id="1548547.BA177_08090"/>
<name>A0A193LFC7_9GAMM</name>
<organism evidence="2 3">
    <name type="scientific">Woeseia oceani</name>
    <dbReference type="NCBI Taxonomy" id="1548547"/>
    <lineage>
        <taxon>Bacteria</taxon>
        <taxon>Pseudomonadati</taxon>
        <taxon>Pseudomonadota</taxon>
        <taxon>Gammaproteobacteria</taxon>
        <taxon>Woeseiales</taxon>
        <taxon>Woeseiaceae</taxon>
        <taxon>Woeseia</taxon>
    </lineage>
</organism>
<evidence type="ECO:0000313" key="2">
    <source>
        <dbReference type="EMBL" id="ANO51168.1"/>
    </source>
</evidence>
<keyword evidence="1" id="KW-0732">Signal</keyword>